<evidence type="ECO:0000313" key="1">
    <source>
        <dbReference type="EMBL" id="CAB4155781.1"/>
    </source>
</evidence>
<evidence type="ECO:0008006" key="2">
    <source>
        <dbReference type="Google" id="ProtNLM"/>
    </source>
</evidence>
<accession>A0A6J5NE14</accession>
<sequence length="114" mass="13182">MMTITNPSIYTMSLYNFLNEAPCKDSDPWLFDQYQLDLAQPGLQYCRNCKFWDECDALVKPESSHYDGIAAGKVWRNGNLLARLAHGSRYELIVNEEREVFISVETLAVRRSEL</sequence>
<protein>
    <recommendedName>
        <fullName evidence="2">4Fe-4S Wbl-type domain-containing protein</fullName>
    </recommendedName>
</protein>
<gene>
    <name evidence="1" type="ORF">UFOVP655_18</name>
</gene>
<reference evidence="1" key="1">
    <citation type="submission" date="2020-04" db="EMBL/GenBank/DDBJ databases">
        <authorList>
            <person name="Chiriac C."/>
            <person name="Salcher M."/>
            <person name="Ghai R."/>
            <person name="Kavagutti S V."/>
        </authorList>
    </citation>
    <scope>NUCLEOTIDE SEQUENCE</scope>
</reference>
<name>A0A6J5NE14_9CAUD</name>
<organism evidence="1">
    <name type="scientific">uncultured Caudovirales phage</name>
    <dbReference type="NCBI Taxonomy" id="2100421"/>
    <lineage>
        <taxon>Viruses</taxon>
        <taxon>Duplodnaviria</taxon>
        <taxon>Heunggongvirae</taxon>
        <taxon>Uroviricota</taxon>
        <taxon>Caudoviricetes</taxon>
        <taxon>Peduoviridae</taxon>
        <taxon>Maltschvirus</taxon>
        <taxon>Maltschvirus maltsch</taxon>
    </lineage>
</organism>
<dbReference type="EMBL" id="LR796637">
    <property type="protein sequence ID" value="CAB4155781.1"/>
    <property type="molecule type" value="Genomic_DNA"/>
</dbReference>
<proteinExistence type="predicted"/>